<feature type="transmembrane region" description="Helical" evidence="2">
    <location>
        <begin position="169"/>
        <end position="190"/>
    </location>
</feature>
<proteinExistence type="predicted"/>
<dbReference type="SUPFAM" id="SSF103473">
    <property type="entry name" value="MFS general substrate transporter"/>
    <property type="match status" value="1"/>
</dbReference>
<keyword evidence="2" id="KW-0472">Membrane</keyword>
<feature type="transmembrane region" description="Helical" evidence="2">
    <location>
        <begin position="57"/>
        <end position="76"/>
    </location>
</feature>
<evidence type="ECO:0000256" key="2">
    <source>
        <dbReference type="SAM" id="Phobius"/>
    </source>
</evidence>
<keyword evidence="2" id="KW-0812">Transmembrane</keyword>
<dbReference type="AlphaFoldDB" id="A0A1H2SIQ0"/>
<dbReference type="GO" id="GO:0005886">
    <property type="term" value="C:plasma membrane"/>
    <property type="evidence" value="ECO:0007669"/>
    <property type="project" value="UniProtKB-SubCell"/>
</dbReference>
<reference evidence="4" key="2">
    <citation type="submission" date="2016-10" db="EMBL/GenBank/DDBJ databases">
        <authorList>
            <person name="de Groot N.N."/>
        </authorList>
    </citation>
    <scope>NUCLEOTIDE SEQUENCE [LARGE SCALE GENOMIC DNA]</scope>
    <source>
        <strain evidence="4">DSM 12489</strain>
    </source>
</reference>
<keyword evidence="2" id="KW-1133">Transmembrane helix</keyword>
<feature type="transmembrane region" description="Helical" evidence="2">
    <location>
        <begin position="256"/>
        <end position="276"/>
    </location>
</feature>
<name>A0A1H2SIQ0_9BACL</name>
<dbReference type="InterPro" id="IPR036259">
    <property type="entry name" value="MFS_trans_sf"/>
</dbReference>
<feature type="transmembrane region" description="Helical" evidence="2">
    <location>
        <begin position="215"/>
        <end position="236"/>
    </location>
</feature>
<evidence type="ECO:0000313" key="4">
    <source>
        <dbReference type="EMBL" id="SDW31470.1"/>
    </source>
</evidence>
<reference evidence="5" key="1">
    <citation type="submission" date="2016-10" db="EMBL/GenBank/DDBJ databases">
        <authorList>
            <person name="Varghese N."/>
        </authorList>
    </citation>
    <scope>NUCLEOTIDE SEQUENCE [LARGE SCALE GENOMIC DNA]</scope>
    <source>
        <strain evidence="5">DSM 12489</strain>
    </source>
</reference>
<feature type="transmembrane region" description="Helical" evidence="2">
    <location>
        <begin position="352"/>
        <end position="371"/>
    </location>
</feature>
<evidence type="ECO:0000256" key="1">
    <source>
        <dbReference type="ARBA" id="ARBA00004651"/>
    </source>
</evidence>
<organism evidence="4 5">
    <name type="scientific">Alicyclobacillus hesperidum</name>
    <dbReference type="NCBI Taxonomy" id="89784"/>
    <lineage>
        <taxon>Bacteria</taxon>
        <taxon>Bacillati</taxon>
        <taxon>Bacillota</taxon>
        <taxon>Bacilli</taxon>
        <taxon>Bacillales</taxon>
        <taxon>Alicyclobacillaceae</taxon>
        <taxon>Alicyclobacillus</taxon>
    </lineage>
</organism>
<feature type="transmembrane region" description="Helical" evidence="2">
    <location>
        <begin position="20"/>
        <end position="45"/>
    </location>
</feature>
<keyword evidence="5" id="KW-1185">Reference proteome</keyword>
<feature type="transmembrane region" description="Helical" evidence="2">
    <location>
        <begin position="288"/>
        <end position="305"/>
    </location>
</feature>
<evidence type="ECO:0000313" key="5">
    <source>
        <dbReference type="Proteomes" id="UP000182589"/>
    </source>
</evidence>
<dbReference type="Gene3D" id="1.20.1250.20">
    <property type="entry name" value="MFS general substrate transporter like domains"/>
    <property type="match status" value="1"/>
</dbReference>
<dbReference type="EMBL" id="FNOJ01000004">
    <property type="protein sequence ID" value="SDW31470.1"/>
    <property type="molecule type" value="Genomic_DNA"/>
</dbReference>
<feature type="transmembrane region" description="Helical" evidence="2">
    <location>
        <begin position="377"/>
        <end position="397"/>
    </location>
</feature>
<dbReference type="STRING" id="89784.SAMN04489725_10485"/>
<reference evidence="3" key="3">
    <citation type="submission" date="2023-02" db="EMBL/GenBank/DDBJ databases">
        <title>Proposal of a novel subspecies: Alicyclobacillus hesperidum subspecies aegle.</title>
        <authorList>
            <person name="Goto K."/>
            <person name="Fujii T."/>
            <person name="Yasui K."/>
            <person name="Mochida K."/>
            <person name="Kato-Tanaka Y."/>
            <person name="Morohoshi S."/>
            <person name="An S.Y."/>
            <person name="Kasai H."/>
            <person name="Yokota A."/>
        </authorList>
    </citation>
    <scope>NUCLEOTIDE SEQUENCE</scope>
    <source>
        <strain evidence="3">DSM 12766</strain>
    </source>
</reference>
<feature type="transmembrane region" description="Helical" evidence="2">
    <location>
        <begin position="88"/>
        <end position="106"/>
    </location>
</feature>
<dbReference type="RefSeq" id="WP_006447015.1">
    <property type="nucleotide sequence ID" value="NZ_BSRA01000001.1"/>
</dbReference>
<evidence type="ECO:0000313" key="3">
    <source>
        <dbReference type="EMBL" id="GLV12398.1"/>
    </source>
</evidence>
<gene>
    <name evidence="3" type="ORF">Heshes_00820</name>
    <name evidence="4" type="ORF">SAMN04489725_10485</name>
</gene>
<dbReference type="Proteomes" id="UP000182589">
    <property type="component" value="Unassembled WGS sequence"/>
</dbReference>
<sequence>MSVFPAVHFSMGASTSLKPIIRLSICNMLFYLCSQFSNLFINIYIYQGFSSLRATALYNVVMYVFWIGAFIVGGAISKSSTKRNIMFGSLWGIGAIALLMIIPHGVLVLDLVVAAMMGIASGFYYMGYNLVLFQFSNAGERGQTIARFNLATSCIAAAMPTLSATVIHAFGYTAMFTVVIAMFTAIFALARPFPRLAFTRTADVPAVPTPPRRRLLGFGLGTFAVAVLTCSLYTYFVNFAAGVLTYSYGSGILGAGWLNTLYALLSLVVNLVIGYGIRAKSDAVRQNFAWMGGAAATMGSALLFMHGSHLLIAFNVVVSLANPLFFSQVNAQQFDAVGQLFDNVAIGFIVREALYSAARIGLFLYVSIFGFSAGSLPYFVCISVLCLAPLATVAWNLRAVRMPSILLR</sequence>
<dbReference type="GO" id="GO:0022857">
    <property type="term" value="F:transmembrane transporter activity"/>
    <property type="evidence" value="ECO:0007669"/>
    <property type="project" value="InterPro"/>
</dbReference>
<feature type="transmembrane region" description="Helical" evidence="2">
    <location>
        <begin position="145"/>
        <end position="163"/>
    </location>
</feature>
<dbReference type="InterPro" id="IPR011701">
    <property type="entry name" value="MFS"/>
</dbReference>
<dbReference type="Pfam" id="PF07690">
    <property type="entry name" value="MFS_1"/>
    <property type="match status" value="1"/>
</dbReference>
<protein>
    <submittedName>
        <fullName evidence="4">Major Facilitator Superfamily protein</fullName>
    </submittedName>
</protein>
<feature type="transmembrane region" description="Helical" evidence="2">
    <location>
        <begin position="112"/>
        <end position="133"/>
    </location>
</feature>
<dbReference type="Proteomes" id="UP001157137">
    <property type="component" value="Unassembled WGS sequence"/>
</dbReference>
<accession>A0A1H2SIQ0</accession>
<dbReference type="EMBL" id="BSRA01000001">
    <property type="protein sequence ID" value="GLV12398.1"/>
    <property type="molecule type" value="Genomic_DNA"/>
</dbReference>
<comment type="subcellular location">
    <subcellularLocation>
        <location evidence="1">Cell membrane</location>
        <topology evidence="1">Multi-pass membrane protein</topology>
    </subcellularLocation>
</comment>
<feature type="transmembrane region" description="Helical" evidence="2">
    <location>
        <begin position="311"/>
        <end position="331"/>
    </location>
</feature>